<feature type="compositionally biased region" description="Basic and acidic residues" evidence="1">
    <location>
        <begin position="120"/>
        <end position="140"/>
    </location>
</feature>
<dbReference type="EMBL" id="NAJN01000113">
    <property type="protein sequence ID" value="TKA79099.1"/>
    <property type="molecule type" value="Genomic_DNA"/>
</dbReference>
<evidence type="ECO:0000313" key="4">
    <source>
        <dbReference type="Proteomes" id="UP000308768"/>
    </source>
</evidence>
<organism evidence="3 4">
    <name type="scientific">Cryomyces minteri</name>
    <dbReference type="NCBI Taxonomy" id="331657"/>
    <lineage>
        <taxon>Eukaryota</taxon>
        <taxon>Fungi</taxon>
        <taxon>Dikarya</taxon>
        <taxon>Ascomycota</taxon>
        <taxon>Pezizomycotina</taxon>
        <taxon>Dothideomycetes</taxon>
        <taxon>Dothideomycetes incertae sedis</taxon>
        <taxon>Cryomyces</taxon>
    </lineage>
</organism>
<accession>A0A4V5NHI1</accession>
<comment type="caution">
    <text evidence="3">The sequence shown here is derived from an EMBL/GenBank/DDBJ whole genome shotgun (WGS) entry which is preliminary data.</text>
</comment>
<name>A0A4V5NHI1_9PEZI</name>
<dbReference type="Gene3D" id="3.10.20.90">
    <property type="entry name" value="Phosphatidylinositol 3-kinase Catalytic Subunit, Chain A, domain 1"/>
    <property type="match status" value="1"/>
</dbReference>
<feature type="region of interest" description="Disordered" evidence="1">
    <location>
        <begin position="1"/>
        <end position="249"/>
    </location>
</feature>
<dbReference type="AlphaFoldDB" id="A0A4V5NHI1"/>
<feature type="compositionally biased region" description="Polar residues" evidence="1">
    <location>
        <begin position="219"/>
        <end position="229"/>
    </location>
</feature>
<evidence type="ECO:0000313" key="3">
    <source>
        <dbReference type="EMBL" id="TKA79099.1"/>
    </source>
</evidence>
<feature type="compositionally biased region" description="Low complexity" evidence="1">
    <location>
        <begin position="230"/>
        <end position="244"/>
    </location>
</feature>
<dbReference type="InterPro" id="IPR029071">
    <property type="entry name" value="Ubiquitin-like_domsf"/>
</dbReference>
<gene>
    <name evidence="3" type="ORF">B0A49_01822</name>
</gene>
<sequence length="531" mass="58039">MDDSASLATASPEAPKPKRSLFSRPTPAASHTAADAGDIFSRPNQALQGILAEQDRKRRLKLAKQQKATAKSHSPSSEPREGKRRRISRDEEDGSDGEIHLSPSKPEGLSKSKTPNPDRPSSKDSGTDLKADSLSKRYEDSLAAPKAPNQSSTVIDLLDSSDGEEEQPRPSLLERPSLQQHNSTGRDIPKNPHNSEPESEDEFPELTAAARERQRLRDISSSNTSQPVPRSTTLTARSTSSSNPPLLPPPDPVIQLLVTSRLPNTAPLIVHRRLSQRLQEIRLEWCRRQNFDAATTASIFLIYRMRRTYDVTTCKSLGIGVDGAGNVVIKGDDNLSFADGGEGNKIHMEAVTEQIYREMRAEKDAERFRGTQHVDAAAEAEEEAREEEVREAAARAQEKASQIRVTLKGKGLKELKLIVKPDTTFAKMITSFRRTNDIPPDKAVFLEFDGDRLAPEDEVQSSEVGDLDVLDVHSKPRPSPALEAVGAGVRHEAKTDSLQPPQATSGRSSASYPTHAWPHGALLSGGLDGAL</sequence>
<dbReference type="SUPFAM" id="SSF54236">
    <property type="entry name" value="Ubiquitin-like"/>
    <property type="match status" value="1"/>
</dbReference>
<reference evidence="3 4" key="1">
    <citation type="submission" date="2017-03" db="EMBL/GenBank/DDBJ databases">
        <title>Genomes of endolithic fungi from Antarctica.</title>
        <authorList>
            <person name="Coleine C."/>
            <person name="Masonjones S."/>
            <person name="Stajich J.E."/>
        </authorList>
    </citation>
    <scope>NUCLEOTIDE SEQUENCE [LARGE SCALE GENOMIC DNA]</scope>
    <source>
        <strain evidence="3 4">CCFEE 5187</strain>
    </source>
</reference>
<feature type="domain" description="Rad60/SUMO-like" evidence="2">
    <location>
        <begin position="403"/>
        <end position="472"/>
    </location>
</feature>
<evidence type="ECO:0000256" key="1">
    <source>
        <dbReference type="SAM" id="MobiDB-lite"/>
    </source>
</evidence>
<protein>
    <recommendedName>
        <fullName evidence="2">Rad60/SUMO-like domain-containing protein</fullName>
    </recommendedName>
</protein>
<dbReference type="Proteomes" id="UP000308768">
    <property type="component" value="Unassembled WGS sequence"/>
</dbReference>
<feature type="region of interest" description="Disordered" evidence="1">
    <location>
        <begin position="474"/>
        <end position="513"/>
    </location>
</feature>
<dbReference type="InterPro" id="IPR022617">
    <property type="entry name" value="Rad60/SUMO-like_dom"/>
</dbReference>
<dbReference type="OrthoDB" id="3365399at2759"/>
<keyword evidence="4" id="KW-1185">Reference proteome</keyword>
<proteinExistence type="predicted"/>
<dbReference type="Pfam" id="PF11976">
    <property type="entry name" value="Rad60-SLD"/>
    <property type="match status" value="1"/>
</dbReference>
<dbReference type="CDD" id="cd17080">
    <property type="entry name" value="Ubl_SLD2_Esc2_like"/>
    <property type="match status" value="1"/>
</dbReference>
<feature type="compositionally biased region" description="Basic and acidic residues" evidence="1">
    <location>
        <begin position="187"/>
        <end position="196"/>
    </location>
</feature>
<evidence type="ECO:0000259" key="2">
    <source>
        <dbReference type="Pfam" id="PF11976"/>
    </source>
</evidence>
<feature type="compositionally biased region" description="Polar residues" evidence="1">
    <location>
        <begin position="496"/>
        <end position="512"/>
    </location>
</feature>